<organism evidence="2 3">
    <name type="scientific">Blumeria graminis f. sp. hordei (strain DH14)</name>
    <name type="common">Barley powdery mildew</name>
    <name type="synonym">Oidium monilioides f. sp. hordei</name>
    <dbReference type="NCBI Taxonomy" id="546991"/>
    <lineage>
        <taxon>Eukaryota</taxon>
        <taxon>Fungi</taxon>
        <taxon>Dikarya</taxon>
        <taxon>Ascomycota</taxon>
        <taxon>Pezizomycotina</taxon>
        <taxon>Leotiomycetes</taxon>
        <taxon>Erysiphales</taxon>
        <taxon>Erysiphaceae</taxon>
        <taxon>Blumeria</taxon>
        <taxon>Blumeria hordei</taxon>
    </lineage>
</organism>
<dbReference type="AlphaFoldDB" id="N1JN46"/>
<evidence type="ECO:0000313" key="3">
    <source>
        <dbReference type="Proteomes" id="UP000015441"/>
    </source>
</evidence>
<dbReference type="EMBL" id="CAUH01005763">
    <property type="protein sequence ID" value="CCU82070.1"/>
    <property type="molecule type" value="Genomic_DNA"/>
</dbReference>
<feature type="non-terminal residue" evidence="2">
    <location>
        <position position="266"/>
    </location>
</feature>
<comment type="caution">
    <text evidence="2">The sequence shown here is derived from an EMBL/GenBank/DDBJ whole genome shotgun (WGS) entry which is preliminary data.</text>
</comment>
<sequence length="266" mass="31029">MSLTITMKEHLAMNPLEPILLPFRVLYHGFFNTPCDAIFEKCKDFRHLIDSHINNIKSRLTRISKWMKTTPFELAPFAPLATLILNCASDTEIWISLLELVDTLEKIIEAQEAKLDDRGAKSMFRRTGITRDWTKQTMLHIKMMLRRELYGSVFFNVYGFCSKYFTQKSWTKDCIELAKEYVKRSEEDDLKFPTNLDELLVWEWMKNVENKIFHSSEESSQTSTEPPNSKPAQSVPLLKGTQHRMNQSGAIDGAQSERQVDYYITR</sequence>
<keyword evidence="2" id="KW-0808">Transferase</keyword>
<reference evidence="2 3" key="1">
    <citation type="journal article" date="2010" name="Science">
        <title>Genome expansion and gene loss in powdery mildew fungi reveal tradeoffs in extreme parasitism.</title>
        <authorList>
            <person name="Spanu P.D."/>
            <person name="Abbott J.C."/>
            <person name="Amselem J."/>
            <person name="Burgis T.A."/>
            <person name="Soanes D.M."/>
            <person name="Stueber K."/>
            <person name="Ver Loren van Themaat E."/>
            <person name="Brown J.K.M."/>
            <person name="Butcher S.A."/>
            <person name="Gurr S.J."/>
            <person name="Lebrun M.-H."/>
            <person name="Ridout C.J."/>
            <person name="Schulze-Lefert P."/>
            <person name="Talbot N.J."/>
            <person name="Ahmadinejad N."/>
            <person name="Ametz C."/>
            <person name="Barton G.R."/>
            <person name="Benjdia M."/>
            <person name="Bidzinski P."/>
            <person name="Bindschedler L.V."/>
            <person name="Both M."/>
            <person name="Brewer M.T."/>
            <person name="Cadle-Davidson L."/>
            <person name="Cadle-Davidson M.M."/>
            <person name="Collemare J."/>
            <person name="Cramer R."/>
            <person name="Frenkel O."/>
            <person name="Godfrey D."/>
            <person name="Harriman J."/>
            <person name="Hoede C."/>
            <person name="King B.C."/>
            <person name="Klages S."/>
            <person name="Kleemann J."/>
            <person name="Knoll D."/>
            <person name="Koti P.S."/>
            <person name="Kreplak J."/>
            <person name="Lopez-Ruiz F.J."/>
            <person name="Lu X."/>
            <person name="Maekawa T."/>
            <person name="Mahanil S."/>
            <person name="Micali C."/>
            <person name="Milgroom M.G."/>
            <person name="Montana G."/>
            <person name="Noir S."/>
            <person name="O'Connell R.J."/>
            <person name="Oberhaensli S."/>
            <person name="Parlange F."/>
            <person name="Pedersen C."/>
            <person name="Quesneville H."/>
            <person name="Reinhardt R."/>
            <person name="Rott M."/>
            <person name="Sacristan S."/>
            <person name="Schmidt S.M."/>
            <person name="Schoen M."/>
            <person name="Skamnioti P."/>
            <person name="Sommer H."/>
            <person name="Stephens A."/>
            <person name="Takahara H."/>
            <person name="Thordal-Christensen H."/>
            <person name="Vigouroux M."/>
            <person name="Wessling R."/>
            <person name="Wicker T."/>
            <person name="Panstruga R."/>
        </authorList>
    </citation>
    <scope>NUCLEOTIDE SEQUENCE [LARGE SCALE GENOMIC DNA]</scope>
    <source>
        <strain evidence="2">DH14</strain>
    </source>
</reference>
<gene>
    <name evidence="2" type="ORF">BGHDH14_bghG005763000001001</name>
</gene>
<dbReference type="Proteomes" id="UP000015441">
    <property type="component" value="Unassembled WGS sequence"/>
</dbReference>
<dbReference type="HOGENOM" id="CLU_005513_7_0_1"/>
<evidence type="ECO:0000313" key="2">
    <source>
        <dbReference type="EMBL" id="CCU82070.1"/>
    </source>
</evidence>
<dbReference type="InParanoid" id="N1JN46"/>
<proteinExistence type="predicted"/>
<evidence type="ECO:0000256" key="1">
    <source>
        <dbReference type="SAM" id="MobiDB-lite"/>
    </source>
</evidence>
<keyword evidence="2" id="KW-0418">Kinase</keyword>
<feature type="region of interest" description="Disordered" evidence="1">
    <location>
        <begin position="215"/>
        <end position="235"/>
    </location>
</feature>
<protein>
    <submittedName>
        <fullName evidence="2">Serine/threonine-protein kinase Sgk2</fullName>
    </submittedName>
</protein>
<accession>N1JN46</accession>
<keyword evidence="3" id="KW-1185">Reference proteome</keyword>
<name>N1JN46_BLUG1</name>
<dbReference type="GO" id="GO:0016301">
    <property type="term" value="F:kinase activity"/>
    <property type="evidence" value="ECO:0007669"/>
    <property type="project" value="UniProtKB-KW"/>
</dbReference>
<dbReference type="OrthoDB" id="3611086at2759"/>